<gene>
    <name evidence="1" type="ORF">LOK49_LG13G01725</name>
</gene>
<proteinExistence type="predicted"/>
<keyword evidence="2" id="KW-1185">Reference proteome</keyword>
<name>A0ACC0FJM8_9ERIC</name>
<accession>A0ACC0FJM8</accession>
<protein>
    <submittedName>
        <fullName evidence="1">Methyl-CpG-binding domain-containing protein 9</fullName>
    </submittedName>
</protein>
<organism evidence="1 2">
    <name type="scientific">Camellia lanceoleosa</name>
    <dbReference type="NCBI Taxonomy" id="1840588"/>
    <lineage>
        <taxon>Eukaryota</taxon>
        <taxon>Viridiplantae</taxon>
        <taxon>Streptophyta</taxon>
        <taxon>Embryophyta</taxon>
        <taxon>Tracheophyta</taxon>
        <taxon>Spermatophyta</taxon>
        <taxon>Magnoliopsida</taxon>
        <taxon>eudicotyledons</taxon>
        <taxon>Gunneridae</taxon>
        <taxon>Pentapetalae</taxon>
        <taxon>asterids</taxon>
        <taxon>Ericales</taxon>
        <taxon>Theaceae</taxon>
        <taxon>Camellia</taxon>
    </lineage>
</organism>
<evidence type="ECO:0000313" key="2">
    <source>
        <dbReference type="Proteomes" id="UP001060215"/>
    </source>
</evidence>
<dbReference type="Proteomes" id="UP001060215">
    <property type="component" value="Chromosome 14"/>
</dbReference>
<reference evidence="1 2" key="1">
    <citation type="journal article" date="2022" name="Plant J.">
        <title>Chromosome-level genome of Camellia lanceoleosa provides a valuable resource for understanding genome evolution and self-incompatibility.</title>
        <authorList>
            <person name="Gong W."/>
            <person name="Xiao S."/>
            <person name="Wang L."/>
            <person name="Liao Z."/>
            <person name="Chang Y."/>
            <person name="Mo W."/>
            <person name="Hu G."/>
            <person name="Li W."/>
            <person name="Zhao G."/>
            <person name="Zhu H."/>
            <person name="Hu X."/>
            <person name="Ji K."/>
            <person name="Xiang X."/>
            <person name="Song Q."/>
            <person name="Yuan D."/>
            <person name="Jin S."/>
            <person name="Zhang L."/>
        </authorList>
    </citation>
    <scope>NUCLEOTIDE SEQUENCE [LARGE SCALE GENOMIC DNA]</scope>
    <source>
        <strain evidence="1">SQ_2022a</strain>
    </source>
</reference>
<dbReference type="EMBL" id="CM045771">
    <property type="protein sequence ID" value="KAI7988788.1"/>
    <property type="molecule type" value="Genomic_DNA"/>
</dbReference>
<sequence>MGSQSAPQPSITDSTIQDNMPLYVPVFEDRNMDQSPLHPQGVEMPNPMSWMIPETPQAWNHLSFTHLLQESLLCPSIEDSKGSSSAQYTKNYFAGKKIFGSLNRENDMLSIDDGGSDATSACESYANIPEWVHSLEHIRKLPTNVGAQIRKCVYSALEKGQPDWAKKILEHSISKEVYKGNASGPTKVIFLDNHYLL</sequence>
<evidence type="ECO:0000313" key="1">
    <source>
        <dbReference type="EMBL" id="KAI7988788.1"/>
    </source>
</evidence>
<comment type="caution">
    <text evidence="1">The sequence shown here is derived from an EMBL/GenBank/DDBJ whole genome shotgun (WGS) entry which is preliminary data.</text>
</comment>